<keyword evidence="3" id="KW-0809">Transit peptide</keyword>
<evidence type="ECO:0000256" key="8">
    <source>
        <dbReference type="SAM" id="MobiDB-lite"/>
    </source>
</evidence>
<dbReference type="EMBL" id="CP111025">
    <property type="protein sequence ID" value="WAR25814.1"/>
    <property type="molecule type" value="Genomic_DNA"/>
</dbReference>
<gene>
    <name evidence="9" type="ORF">MAR_011518</name>
</gene>
<organism evidence="9 10">
    <name type="scientific">Mya arenaria</name>
    <name type="common">Soft-shell clam</name>
    <dbReference type="NCBI Taxonomy" id="6604"/>
    <lineage>
        <taxon>Eukaryota</taxon>
        <taxon>Metazoa</taxon>
        <taxon>Spiralia</taxon>
        <taxon>Lophotrochozoa</taxon>
        <taxon>Mollusca</taxon>
        <taxon>Bivalvia</taxon>
        <taxon>Autobranchia</taxon>
        <taxon>Heteroconchia</taxon>
        <taxon>Euheterodonta</taxon>
        <taxon>Imparidentia</taxon>
        <taxon>Neoheterodontei</taxon>
        <taxon>Myida</taxon>
        <taxon>Myoidea</taxon>
        <taxon>Myidae</taxon>
        <taxon>Mya</taxon>
    </lineage>
</organism>
<evidence type="ECO:0000256" key="2">
    <source>
        <dbReference type="ARBA" id="ARBA00005556"/>
    </source>
</evidence>
<accession>A0ABY7FX16</accession>
<evidence type="ECO:0000313" key="10">
    <source>
        <dbReference type="Proteomes" id="UP001164746"/>
    </source>
</evidence>
<evidence type="ECO:0000256" key="5">
    <source>
        <dbReference type="ARBA" id="ARBA00023128"/>
    </source>
</evidence>
<evidence type="ECO:0000256" key="7">
    <source>
        <dbReference type="ARBA" id="ARBA00035189"/>
    </source>
</evidence>
<comment type="similarity">
    <text evidence="2">Belongs to the mitochondrion-specific ribosomal protein mL42 family.</text>
</comment>
<keyword evidence="6" id="KW-0687">Ribonucleoprotein</keyword>
<proteinExistence type="inferred from homology"/>
<keyword evidence="4" id="KW-0689">Ribosomal protein</keyword>
<comment type="subcellular location">
    <subcellularLocation>
        <location evidence="1">Mitochondrion</location>
    </subcellularLocation>
</comment>
<protein>
    <recommendedName>
        <fullName evidence="7">Large ribosomal subunit protein mL42</fullName>
    </recommendedName>
</protein>
<evidence type="ECO:0000256" key="4">
    <source>
        <dbReference type="ARBA" id="ARBA00022980"/>
    </source>
</evidence>
<feature type="compositionally biased region" description="Polar residues" evidence="8">
    <location>
        <begin position="7"/>
        <end position="20"/>
    </location>
</feature>
<keyword evidence="10" id="KW-1185">Reference proteome</keyword>
<keyword evidence="5" id="KW-0496">Mitochondrion</keyword>
<feature type="region of interest" description="Disordered" evidence="8">
    <location>
        <begin position="1"/>
        <end position="24"/>
    </location>
</feature>
<evidence type="ECO:0000256" key="3">
    <source>
        <dbReference type="ARBA" id="ARBA00022946"/>
    </source>
</evidence>
<reference evidence="9" key="1">
    <citation type="submission" date="2022-11" db="EMBL/GenBank/DDBJ databases">
        <title>Centuries of genome instability and evolution in soft-shell clam transmissible cancer (bioRxiv).</title>
        <authorList>
            <person name="Hart S.F.M."/>
            <person name="Yonemitsu M.A."/>
            <person name="Giersch R.M."/>
            <person name="Beal B.F."/>
            <person name="Arriagada G."/>
            <person name="Davis B.W."/>
            <person name="Ostrander E.A."/>
            <person name="Goff S.P."/>
            <person name="Metzger M.J."/>
        </authorList>
    </citation>
    <scope>NUCLEOTIDE SEQUENCE</scope>
    <source>
        <strain evidence="9">MELC-2E11</strain>
        <tissue evidence="9">Siphon/mantle</tissue>
    </source>
</reference>
<evidence type="ECO:0000256" key="6">
    <source>
        <dbReference type="ARBA" id="ARBA00023274"/>
    </source>
</evidence>
<name>A0ABY7FX16_MYAAR</name>
<sequence>MFKLLSALSQPQESSSNSITPLVGMSEDGQTVVCWHPEPEHPYEHTQPMEYNKEELSQGTSVLKDQVLRNYDSRVRPTGPNTQELSHITFTTKHRWFPKPGKKFAKRDPPKDRDAI</sequence>
<dbReference type="PANTHER" id="PTHR13450:SF4">
    <property type="entry name" value="LARGE RIBOSOMAL SUBUNIT PROTEIN ML42"/>
    <property type="match status" value="1"/>
</dbReference>
<dbReference type="Pfam" id="PF10210">
    <property type="entry name" value="MRP-S32"/>
    <property type="match status" value="1"/>
</dbReference>
<evidence type="ECO:0000256" key="1">
    <source>
        <dbReference type="ARBA" id="ARBA00004173"/>
    </source>
</evidence>
<dbReference type="PANTHER" id="PTHR13450">
    <property type="entry name" value="MITOCHONDRIAL 39S RIBOSOMAL PROTEIN L42"/>
    <property type="match status" value="1"/>
</dbReference>
<dbReference type="Proteomes" id="UP001164746">
    <property type="component" value="Chromosome 14"/>
</dbReference>
<dbReference type="InterPro" id="IPR019346">
    <property type="entry name" value="Ribosomal_mL42"/>
</dbReference>
<evidence type="ECO:0000313" key="9">
    <source>
        <dbReference type="EMBL" id="WAR25814.1"/>
    </source>
</evidence>